<organism evidence="9 10">
    <name type="scientific">Sediminibacillus halophilus</name>
    <dbReference type="NCBI Taxonomy" id="482461"/>
    <lineage>
        <taxon>Bacteria</taxon>
        <taxon>Bacillati</taxon>
        <taxon>Bacillota</taxon>
        <taxon>Bacilli</taxon>
        <taxon>Bacillales</taxon>
        <taxon>Bacillaceae</taxon>
        <taxon>Sediminibacillus</taxon>
    </lineage>
</organism>
<gene>
    <name evidence="9" type="ORF">SAMN05216244_2567</name>
</gene>
<keyword evidence="7 8" id="KW-0472">Membrane</keyword>
<feature type="transmembrane region" description="Helical" evidence="8">
    <location>
        <begin position="93"/>
        <end position="116"/>
    </location>
</feature>
<feature type="transmembrane region" description="Helical" evidence="8">
    <location>
        <begin position="281"/>
        <end position="297"/>
    </location>
</feature>
<feature type="transmembrane region" description="Helical" evidence="8">
    <location>
        <begin position="355"/>
        <end position="372"/>
    </location>
</feature>
<evidence type="ECO:0000256" key="8">
    <source>
        <dbReference type="SAM" id="Phobius"/>
    </source>
</evidence>
<dbReference type="GO" id="GO:0005886">
    <property type="term" value="C:plasma membrane"/>
    <property type="evidence" value="ECO:0007669"/>
    <property type="project" value="UniProtKB-SubCell"/>
</dbReference>
<accession>A0A1G9TFL0</accession>
<dbReference type="PANTHER" id="PTHR43549:SF3">
    <property type="entry name" value="MULTIDRUG RESISTANCE PROTEIN YPNP-RELATED"/>
    <property type="match status" value="1"/>
</dbReference>
<dbReference type="Proteomes" id="UP000182347">
    <property type="component" value="Unassembled WGS sequence"/>
</dbReference>
<dbReference type="GO" id="GO:0015297">
    <property type="term" value="F:antiporter activity"/>
    <property type="evidence" value="ECO:0007669"/>
    <property type="project" value="InterPro"/>
</dbReference>
<feature type="transmembrane region" description="Helical" evidence="8">
    <location>
        <begin position="317"/>
        <end position="343"/>
    </location>
</feature>
<feature type="transmembrane region" description="Helical" evidence="8">
    <location>
        <begin position="381"/>
        <end position="400"/>
    </location>
</feature>
<reference evidence="10" key="1">
    <citation type="submission" date="2016-10" db="EMBL/GenBank/DDBJ databases">
        <authorList>
            <person name="Varghese N."/>
            <person name="Submissions S."/>
        </authorList>
    </citation>
    <scope>NUCLEOTIDE SEQUENCE [LARGE SCALE GENOMIC DNA]</scope>
    <source>
        <strain evidence="10">CGMCC 1.6199</strain>
    </source>
</reference>
<keyword evidence="6 8" id="KW-1133">Transmembrane helix</keyword>
<comment type="subcellular location">
    <subcellularLocation>
        <location evidence="1">Cell membrane</location>
        <topology evidence="1">Multi-pass membrane protein</topology>
    </subcellularLocation>
</comment>
<dbReference type="OrthoDB" id="9776324at2"/>
<name>A0A1G9TFL0_9BACI</name>
<feature type="transmembrane region" description="Helical" evidence="8">
    <location>
        <begin position="412"/>
        <end position="432"/>
    </location>
</feature>
<evidence type="ECO:0000256" key="2">
    <source>
        <dbReference type="ARBA" id="ARBA00010199"/>
    </source>
</evidence>
<feature type="transmembrane region" description="Helical" evidence="8">
    <location>
        <begin position="136"/>
        <end position="157"/>
    </location>
</feature>
<dbReference type="STRING" id="482461.SAMN05216244_2567"/>
<sequence length="455" mass="49575">MSRQQDFTEGNIVKQMLVFSAPIIFTNLLQVSYQFTDSLWVGNLLGGNALGAVAVSSTVIFTILSFIIGINNATLTILSQQKGKDNEEGMKRYLNAFVVVLTAMAVVLGIVGFLFAETILGLLGTPEAMIGEAVTYLRINALGILFLLGYNFIGTVLRAVGDSRTPLRFVMIAVVLNIFLDPLLISGFGLGVDGAAYATILSQGSAFLYGIYYVLKHQLVPFSVPKLPRREEVLLILNLGVPSGLQMSVISAGVAAIMSVVTSHGEAVVAGFSAAQRLDSVIMLPAQALGTAVNSMAGQNIGVRKWDRVSKITKYGLLYNLGIMLLLALLLVLLAEVAIKLFIQEPEPVQFGSHYLRIIAFFYPFLGINFILNGTVRAAGAMYQVLILNIISFWVLRYPLTYVCSQLLGETGIAVGMGISFVISSLFAFLYYRYGKWREKKLFQNKLDSKKGESE</sequence>
<evidence type="ECO:0000256" key="1">
    <source>
        <dbReference type="ARBA" id="ARBA00004651"/>
    </source>
</evidence>
<proteinExistence type="inferred from homology"/>
<dbReference type="EMBL" id="FNHF01000003">
    <property type="protein sequence ID" value="SDM46516.1"/>
    <property type="molecule type" value="Genomic_DNA"/>
</dbReference>
<evidence type="ECO:0000256" key="4">
    <source>
        <dbReference type="ARBA" id="ARBA00022475"/>
    </source>
</evidence>
<feature type="transmembrane region" description="Helical" evidence="8">
    <location>
        <begin position="12"/>
        <end position="29"/>
    </location>
</feature>
<dbReference type="InterPro" id="IPR048279">
    <property type="entry name" value="MdtK-like"/>
</dbReference>
<dbReference type="PIRSF" id="PIRSF006603">
    <property type="entry name" value="DinF"/>
    <property type="match status" value="1"/>
</dbReference>
<dbReference type="NCBIfam" id="TIGR00797">
    <property type="entry name" value="matE"/>
    <property type="match status" value="1"/>
</dbReference>
<keyword evidence="4" id="KW-1003">Cell membrane</keyword>
<feature type="transmembrane region" description="Helical" evidence="8">
    <location>
        <begin position="235"/>
        <end position="261"/>
    </location>
</feature>
<keyword evidence="3" id="KW-0813">Transport</keyword>
<dbReference type="PANTHER" id="PTHR43549">
    <property type="entry name" value="MULTIDRUG RESISTANCE PROTEIN YPNP-RELATED"/>
    <property type="match status" value="1"/>
</dbReference>
<dbReference type="CDD" id="cd13138">
    <property type="entry name" value="MATE_yoeA_like"/>
    <property type="match status" value="1"/>
</dbReference>
<evidence type="ECO:0000256" key="7">
    <source>
        <dbReference type="ARBA" id="ARBA00023136"/>
    </source>
</evidence>
<dbReference type="RefSeq" id="WP_074599579.1">
    <property type="nucleotide sequence ID" value="NZ_FNHF01000003.1"/>
</dbReference>
<feature type="transmembrane region" description="Helical" evidence="8">
    <location>
        <begin position="49"/>
        <end position="72"/>
    </location>
</feature>
<dbReference type="GO" id="GO:0042910">
    <property type="term" value="F:xenobiotic transmembrane transporter activity"/>
    <property type="evidence" value="ECO:0007669"/>
    <property type="project" value="InterPro"/>
</dbReference>
<feature type="transmembrane region" description="Helical" evidence="8">
    <location>
        <begin position="195"/>
        <end position="215"/>
    </location>
</feature>
<dbReference type="InterPro" id="IPR002528">
    <property type="entry name" value="MATE_fam"/>
</dbReference>
<dbReference type="AlphaFoldDB" id="A0A1G9TFL0"/>
<evidence type="ECO:0000256" key="3">
    <source>
        <dbReference type="ARBA" id="ARBA00022448"/>
    </source>
</evidence>
<keyword evidence="10" id="KW-1185">Reference proteome</keyword>
<feature type="transmembrane region" description="Helical" evidence="8">
    <location>
        <begin position="169"/>
        <end position="189"/>
    </location>
</feature>
<protein>
    <submittedName>
        <fullName evidence="9">Putative efflux protein, MATE family</fullName>
    </submittedName>
</protein>
<evidence type="ECO:0000256" key="6">
    <source>
        <dbReference type="ARBA" id="ARBA00022989"/>
    </source>
</evidence>
<dbReference type="InterPro" id="IPR052031">
    <property type="entry name" value="Membrane_Transporter-Flippase"/>
</dbReference>
<evidence type="ECO:0000313" key="9">
    <source>
        <dbReference type="EMBL" id="SDM46516.1"/>
    </source>
</evidence>
<keyword evidence="5 8" id="KW-0812">Transmembrane</keyword>
<dbReference type="Pfam" id="PF01554">
    <property type="entry name" value="MatE"/>
    <property type="match status" value="2"/>
</dbReference>
<comment type="similarity">
    <text evidence="2">Belongs to the multi antimicrobial extrusion (MATE) (TC 2.A.66.1) family.</text>
</comment>
<evidence type="ECO:0000313" key="10">
    <source>
        <dbReference type="Proteomes" id="UP000182347"/>
    </source>
</evidence>
<evidence type="ECO:0000256" key="5">
    <source>
        <dbReference type="ARBA" id="ARBA00022692"/>
    </source>
</evidence>